<dbReference type="AlphaFoldDB" id="A0AAV2ISS0"/>
<dbReference type="GO" id="GO:0009060">
    <property type="term" value="P:aerobic respiration"/>
    <property type="evidence" value="ECO:0007669"/>
    <property type="project" value="TreeGrafter"/>
</dbReference>
<evidence type="ECO:0000256" key="6">
    <source>
        <dbReference type="ARBA" id="ARBA00023136"/>
    </source>
</evidence>
<evidence type="ECO:0000256" key="7">
    <source>
        <dbReference type="ARBA" id="ARBA00031024"/>
    </source>
</evidence>
<evidence type="ECO:0000256" key="4">
    <source>
        <dbReference type="ARBA" id="ARBA00022692"/>
    </source>
</evidence>
<feature type="transmembrane region" description="Helical" evidence="9">
    <location>
        <begin position="37"/>
        <end position="62"/>
    </location>
</feature>
<dbReference type="GO" id="GO:0003954">
    <property type="term" value="F:NADH dehydrogenase activity"/>
    <property type="evidence" value="ECO:0007669"/>
    <property type="project" value="TreeGrafter"/>
</dbReference>
<keyword evidence="5 9" id="KW-1133">Transmembrane helix</keyword>
<evidence type="ECO:0000256" key="1">
    <source>
        <dbReference type="ARBA" id="ARBA00004141"/>
    </source>
</evidence>
<dbReference type="InterPro" id="IPR018086">
    <property type="entry name" value="NADH_UbQ_OxRdtase_su1_CS"/>
</dbReference>
<dbReference type="PANTHER" id="PTHR11432:SF3">
    <property type="entry name" value="NADH-UBIQUINONE OXIDOREDUCTASE CHAIN 1"/>
    <property type="match status" value="1"/>
</dbReference>
<keyword evidence="8" id="KW-0520">NAD</keyword>
<comment type="similarity">
    <text evidence="2 8">Belongs to the complex I subunit 1 family.</text>
</comment>
<sequence>MPIIIITFLIETGRIPFDLGESESELIAGHTTELGGFFFALFYLGEYFHLYCFSVTYVLLFFNG</sequence>
<proteinExistence type="inferred from homology"/>
<keyword evidence="6 9" id="KW-0472">Membrane</keyword>
<evidence type="ECO:0000313" key="10">
    <source>
        <dbReference type="EMBL" id="CAL1549128.1"/>
    </source>
</evidence>
<evidence type="ECO:0000256" key="5">
    <source>
        <dbReference type="ARBA" id="ARBA00022989"/>
    </source>
</evidence>
<evidence type="ECO:0000313" key="11">
    <source>
        <dbReference type="Proteomes" id="UP001497497"/>
    </source>
</evidence>
<evidence type="ECO:0000256" key="9">
    <source>
        <dbReference type="SAM" id="Phobius"/>
    </source>
</evidence>
<comment type="caution">
    <text evidence="10">The sequence shown here is derived from an EMBL/GenBank/DDBJ whole genome shotgun (WGS) entry which is preliminary data.</text>
</comment>
<comment type="subcellular location">
    <subcellularLocation>
        <location evidence="1">Membrane</location>
        <topology evidence="1">Multi-pass membrane protein</topology>
    </subcellularLocation>
    <subcellularLocation>
        <location evidence="8">Mitochondrion inner membrane</location>
        <topology evidence="8">Multi-pass membrane protein</topology>
    </subcellularLocation>
</comment>
<gene>
    <name evidence="10" type="ORF">GSLYS_00022445001</name>
</gene>
<dbReference type="InterPro" id="IPR001694">
    <property type="entry name" value="NADH_UbQ_OxRdtase_su1/FPO"/>
</dbReference>
<dbReference type="PROSITE" id="PS00668">
    <property type="entry name" value="COMPLEX1_ND1_2"/>
    <property type="match status" value="1"/>
</dbReference>
<evidence type="ECO:0000256" key="8">
    <source>
        <dbReference type="RuleBase" id="RU000471"/>
    </source>
</evidence>
<dbReference type="Proteomes" id="UP001497497">
    <property type="component" value="Unassembled WGS sequence"/>
</dbReference>
<organism evidence="10 11">
    <name type="scientific">Lymnaea stagnalis</name>
    <name type="common">Great pond snail</name>
    <name type="synonym">Helix stagnalis</name>
    <dbReference type="NCBI Taxonomy" id="6523"/>
    <lineage>
        <taxon>Eukaryota</taxon>
        <taxon>Metazoa</taxon>
        <taxon>Spiralia</taxon>
        <taxon>Lophotrochozoa</taxon>
        <taxon>Mollusca</taxon>
        <taxon>Gastropoda</taxon>
        <taxon>Heterobranchia</taxon>
        <taxon>Euthyneura</taxon>
        <taxon>Panpulmonata</taxon>
        <taxon>Hygrophila</taxon>
        <taxon>Lymnaeoidea</taxon>
        <taxon>Lymnaeidae</taxon>
        <taxon>Lymnaea</taxon>
    </lineage>
</organism>
<dbReference type="GO" id="GO:0005743">
    <property type="term" value="C:mitochondrial inner membrane"/>
    <property type="evidence" value="ECO:0007669"/>
    <property type="project" value="UniProtKB-SubCell"/>
</dbReference>
<evidence type="ECO:0000256" key="3">
    <source>
        <dbReference type="ARBA" id="ARBA00021009"/>
    </source>
</evidence>
<evidence type="ECO:0000256" key="2">
    <source>
        <dbReference type="ARBA" id="ARBA00010535"/>
    </source>
</evidence>
<dbReference type="PANTHER" id="PTHR11432">
    <property type="entry name" value="NADH DEHYDROGENASE SUBUNIT 1"/>
    <property type="match status" value="1"/>
</dbReference>
<dbReference type="EMBL" id="CAXITT010004935">
    <property type="protein sequence ID" value="CAL1549128.1"/>
    <property type="molecule type" value="Genomic_DNA"/>
</dbReference>
<dbReference type="Pfam" id="PF00146">
    <property type="entry name" value="NADHdh"/>
    <property type="match status" value="1"/>
</dbReference>
<protein>
    <recommendedName>
        <fullName evidence="3">NADH-ubiquinone oxidoreductase chain 1</fullName>
    </recommendedName>
    <alternativeName>
        <fullName evidence="7">NADH dehydrogenase subunit 1</fullName>
    </alternativeName>
</protein>
<reference evidence="10 11" key="1">
    <citation type="submission" date="2024-04" db="EMBL/GenBank/DDBJ databases">
        <authorList>
            <consortium name="Genoscope - CEA"/>
            <person name="William W."/>
        </authorList>
    </citation>
    <scope>NUCLEOTIDE SEQUENCE [LARGE SCALE GENOMIC DNA]</scope>
</reference>
<accession>A0AAV2ISS0</accession>
<keyword evidence="11" id="KW-1185">Reference proteome</keyword>
<keyword evidence="4 8" id="KW-0812">Transmembrane</keyword>
<name>A0AAV2ISS0_LYMST</name>